<keyword evidence="3" id="KW-1185">Reference proteome</keyword>
<protein>
    <submittedName>
        <fullName evidence="2">Uncharacterized protein</fullName>
    </submittedName>
</protein>
<name>A0ABU6NUY9_9BACI</name>
<evidence type="ECO:0000313" key="2">
    <source>
        <dbReference type="EMBL" id="MED4400423.1"/>
    </source>
</evidence>
<dbReference type="RefSeq" id="WP_066233094.1">
    <property type="nucleotide sequence ID" value="NZ_JARTFQ010000008.1"/>
</dbReference>
<organism evidence="2 3">
    <name type="scientific">Metabacillus fastidiosus</name>
    <dbReference type="NCBI Taxonomy" id="1458"/>
    <lineage>
        <taxon>Bacteria</taxon>
        <taxon>Bacillati</taxon>
        <taxon>Bacillota</taxon>
        <taxon>Bacilli</taxon>
        <taxon>Bacillales</taxon>
        <taxon>Bacillaceae</taxon>
        <taxon>Metabacillus</taxon>
    </lineage>
</organism>
<evidence type="ECO:0000256" key="1">
    <source>
        <dbReference type="SAM" id="SignalP"/>
    </source>
</evidence>
<comment type="caution">
    <text evidence="2">The sequence shown here is derived from an EMBL/GenBank/DDBJ whole genome shotgun (WGS) entry which is preliminary data.</text>
</comment>
<dbReference type="GeneID" id="301142359"/>
<gene>
    <name evidence="2" type="ORF">P9271_03575</name>
</gene>
<dbReference type="Proteomes" id="UP001342826">
    <property type="component" value="Unassembled WGS sequence"/>
</dbReference>
<evidence type="ECO:0000313" key="3">
    <source>
        <dbReference type="Proteomes" id="UP001342826"/>
    </source>
</evidence>
<dbReference type="EMBL" id="JARTFS010000003">
    <property type="protein sequence ID" value="MED4400423.1"/>
    <property type="molecule type" value="Genomic_DNA"/>
</dbReference>
<proteinExistence type="predicted"/>
<sequence length="91" mass="10626">MKNRPKKLLFISLLSAAIVLSTSFITSAVKDKHSHIYLNFSTKEIDIQLTEFNFDEQMNSISLLENRINQLVKRNLTSLKKMTKWIINQKD</sequence>
<keyword evidence="1" id="KW-0732">Signal</keyword>
<accession>A0ABU6NUY9</accession>
<reference evidence="2 3" key="1">
    <citation type="submission" date="2023-03" db="EMBL/GenBank/DDBJ databases">
        <title>Bacillus Genome Sequencing.</title>
        <authorList>
            <person name="Dunlap C."/>
        </authorList>
    </citation>
    <scope>NUCLEOTIDE SEQUENCE [LARGE SCALE GENOMIC DNA]</scope>
    <source>
        <strain evidence="2 3">NRS-1717</strain>
    </source>
</reference>
<feature type="chain" id="PRO_5045176179" evidence="1">
    <location>
        <begin position="29"/>
        <end position="91"/>
    </location>
</feature>
<feature type="signal peptide" evidence="1">
    <location>
        <begin position="1"/>
        <end position="28"/>
    </location>
</feature>